<gene>
    <name evidence="1" type="ORF">SAMN04490195_3897</name>
</gene>
<accession>A0A1H1H924</accession>
<dbReference type="OrthoDB" id="6023636at2"/>
<dbReference type="RefSeq" id="WP_090324244.1">
    <property type="nucleotide sequence ID" value="NZ_FNKJ01000003.1"/>
</dbReference>
<evidence type="ECO:0000313" key="2">
    <source>
        <dbReference type="Proteomes" id="UP000199570"/>
    </source>
</evidence>
<dbReference type="Proteomes" id="UP000199570">
    <property type="component" value="Unassembled WGS sequence"/>
</dbReference>
<evidence type="ECO:0008006" key="3">
    <source>
        <dbReference type="Google" id="ProtNLM"/>
    </source>
</evidence>
<evidence type="ECO:0000313" key="1">
    <source>
        <dbReference type="EMBL" id="SDR21910.1"/>
    </source>
</evidence>
<dbReference type="EMBL" id="FNKJ01000003">
    <property type="protein sequence ID" value="SDR21910.1"/>
    <property type="molecule type" value="Genomic_DNA"/>
</dbReference>
<reference evidence="2" key="1">
    <citation type="submission" date="2016-10" db="EMBL/GenBank/DDBJ databases">
        <authorList>
            <person name="Varghese N."/>
            <person name="Submissions S."/>
        </authorList>
    </citation>
    <scope>NUCLEOTIDE SEQUENCE [LARGE SCALE GENOMIC DNA]</scope>
    <source>
        <strain evidence="2">BS3775</strain>
    </source>
</reference>
<proteinExistence type="predicted"/>
<name>A0A1H1H924_9PSED</name>
<sequence>MYDILRGTPLWVYAVFFILTYYGVRACFKSHESKRSLQFTPAVFVAISLVSLNFSQGAAIPLSVYALGMLAGWVLALRFYSYEGVVRDGDRLVLNGTTKVLLVYWGFFAWRYYSGYQAAMYPELVDGVSAVATSALASGIINGLIVGRSLRLLRFFKAGTGARAPL</sequence>
<protein>
    <recommendedName>
        <fullName evidence="3">DUF1453 domain-containing protein</fullName>
    </recommendedName>
</protein>
<keyword evidence="2" id="KW-1185">Reference proteome</keyword>
<organism evidence="1 2">
    <name type="scientific">Pseudomonas moorei</name>
    <dbReference type="NCBI Taxonomy" id="395599"/>
    <lineage>
        <taxon>Bacteria</taxon>
        <taxon>Pseudomonadati</taxon>
        <taxon>Pseudomonadota</taxon>
        <taxon>Gammaproteobacteria</taxon>
        <taxon>Pseudomonadales</taxon>
        <taxon>Pseudomonadaceae</taxon>
        <taxon>Pseudomonas</taxon>
    </lineage>
</organism>
<dbReference type="AlphaFoldDB" id="A0A1H1H924"/>